<gene>
    <name evidence="1" type="ORF">GCM10010913_29120</name>
</gene>
<accession>A0ABQ1VYF0</accession>
<dbReference type="RefSeq" id="WP_229717070.1">
    <property type="nucleotide sequence ID" value="NZ_BMIW01000021.1"/>
</dbReference>
<evidence type="ECO:0000313" key="1">
    <source>
        <dbReference type="EMBL" id="GGG05497.1"/>
    </source>
</evidence>
<dbReference type="EMBL" id="BMIW01000021">
    <property type="protein sequence ID" value="GGG05497.1"/>
    <property type="molecule type" value="Genomic_DNA"/>
</dbReference>
<keyword evidence="2" id="KW-1185">Reference proteome</keyword>
<organism evidence="1 2">
    <name type="scientific">Paenibacillus aceti</name>
    <dbReference type="NCBI Taxonomy" id="1820010"/>
    <lineage>
        <taxon>Bacteria</taxon>
        <taxon>Bacillati</taxon>
        <taxon>Bacillota</taxon>
        <taxon>Bacilli</taxon>
        <taxon>Bacillales</taxon>
        <taxon>Paenibacillaceae</taxon>
        <taxon>Paenibacillus</taxon>
    </lineage>
</organism>
<dbReference type="InterPro" id="IPR043519">
    <property type="entry name" value="NT_sf"/>
</dbReference>
<sequence length="209" mass="23669">MTDGIESDIIKYPGMVPALTELEARLSSVEGIWLLGGSCSLMLQEVALSASPRDIDVYTDVDDAGRVHALLQDIAVDEPRFDQTERYVSLLSHYSMDRISIELVGGFEVKAEGATYRTEIADVLAPFAPQVELQGHPLSLMPLAHEFVFNVLRGRPDRYIHIADKIRKQPQEHLPLLAILLERNHWSRELIARMAELLEQPLLSWSWRE</sequence>
<proteinExistence type="predicted"/>
<evidence type="ECO:0008006" key="3">
    <source>
        <dbReference type="Google" id="ProtNLM"/>
    </source>
</evidence>
<dbReference type="Proteomes" id="UP000608420">
    <property type="component" value="Unassembled WGS sequence"/>
</dbReference>
<protein>
    <recommendedName>
        <fullName evidence="3">Nucleotidyl transferase AbiEii/AbiGii toxin family protein</fullName>
    </recommendedName>
</protein>
<comment type="caution">
    <text evidence="1">The sequence shown here is derived from an EMBL/GenBank/DDBJ whole genome shotgun (WGS) entry which is preliminary data.</text>
</comment>
<name>A0ABQ1VYF0_9BACL</name>
<reference evidence="2" key="1">
    <citation type="journal article" date="2019" name="Int. J. Syst. Evol. Microbiol.">
        <title>The Global Catalogue of Microorganisms (GCM) 10K type strain sequencing project: providing services to taxonomists for standard genome sequencing and annotation.</title>
        <authorList>
            <consortium name="The Broad Institute Genomics Platform"/>
            <consortium name="The Broad Institute Genome Sequencing Center for Infectious Disease"/>
            <person name="Wu L."/>
            <person name="Ma J."/>
        </authorList>
    </citation>
    <scope>NUCLEOTIDE SEQUENCE [LARGE SCALE GENOMIC DNA]</scope>
    <source>
        <strain evidence="2">CGMCC 1.15420</strain>
    </source>
</reference>
<evidence type="ECO:0000313" key="2">
    <source>
        <dbReference type="Proteomes" id="UP000608420"/>
    </source>
</evidence>
<dbReference type="SUPFAM" id="SSF81301">
    <property type="entry name" value="Nucleotidyltransferase"/>
    <property type="match status" value="1"/>
</dbReference>
<dbReference type="Gene3D" id="3.30.460.40">
    <property type="match status" value="1"/>
</dbReference>